<dbReference type="GO" id="GO:0006511">
    <property type="term" value="P:ubiquitin-dependent protein catabolic process"/>
    <property type="evidence" value="ECO:0000318"/>
    <property type="project" value="GO_Central"/>
</dbReference>
<evidence type="ECO:0000256" key="2">
    <source>
        <dbReference type="ARBA" id="ARBA00022942"/>
    </source>
</evidence>
<feature type="region of interest" description="Disordered" evidence="3">
    <location>
        <begin position="176"/>
        <end position="213"/>
    </location>
</feature>
<dbReference type="PaxDb" id="4081-Solyc09g011450.2.1"/>
<evidence type="ECO:0000256" key="3">
    <source>
        <dbReference type="SAM" id="MobiDB-lite"/>
    </source>
</evidence>
<keyword evidence="6" id="KW-1185">Reference proteome</keyword>
<comment type="similarity">
    <text evidence="1">Belongs to the proteasome inhibitor PI31 family.</text>
</comment>
<dbReference type="AlphaFoldDB" id="A0A3Q7HXZ5"/>
<dbReference type="EnsemblPlants" id="Solyc09g011450.3.1">
    <property type="protein sequence ID" value="Solyc09g011450.3.1"/>
    <property type="gene ID" value="Solyc09g011450.3"/>
</dbReference>
<feature type="compositionally biased region" description="Low complexity" evidence="3">
    <location>
        <begin position="176"/>
        <end position="189"/>
    </location>
</feature>
<dbReference type="PANTHER" id="PTHR13266:SF1">
    <property type="entry name" value="PROTEASOME INHIBITOR PI31 SUBUNIT"/>
    <property type="match status" value="1"/>
</dbReference>
<dbReference type="FunCoup" id="A0A3Q7HXZ5">
    <property type="interactions" value="3149"/>
</dbReference>
<sequence>MATEQSVMPVIRAARPTFRNPHDKVAFAVHAAFLASGFVLHATGPAASTDDALSSTSTVDEVGIDHWNEFEDCYAFVYSKPEKSSKKVLVKCLAMNNKLLIDAFRDGDNEPLHLELRQLLVNQGLHSVCSDESILVICSVEDYIVEDGGTNYNTQFKNLGKLVGELNKAILTKYTGSSMSNSSTQTSSSEKGEINNPPNVERQPDYPYQPAGSFPSGYVVPPIPGIGGGDLFPGPGAGVYPTRGEPGAGGSMLVGPNDPRFFGGMGGDPRLPGGLPGVPPGARFDPYGPPDVPGFEPGRFIRNPRRPGGGGKPHPDLPHFGGDSDFI</sequence>
<dbReference type="GO" id="GO:0000502">
    <property type="term" value="C:proteasome complex"/>
    <property type="evidence" value="ECO:0007669"/>
    <property type="project" value="UniProtKB-KW"/>
</dbReference>
<keyword evidence="2" id="KW-0647">Proteasome</keyword>
<dbReference type="PANTHER" id="PTHR13266">
    <property type="entry name" value="PROTEASOME INHIBITOR"/>
    <property type="match status" value="1"/>
</dbReference>
<dbReference type="Gene3D" id="3.40.1000.30">
    <property type="match status" value="1"/>
</dbReference>
<dbReference type="GO" id="GO:0070628">
    <property type="term" value="F:proteasome binding"/>
    <property type="evidence" value="ECO:0007669"/>
    <property type="project" value="InterPro"/>
</dbReference>
<dbReference type="Pfam" id="PF11566">
    <property type="entry name" value="PI31_Prot_N"/>
    <property type="match status" value="1"/>
</dbReference>
<reference evidence="5" key="1">
    <citation type="journal article" date="2012" name="Nature">
        <title>The tomato genome sequence provides insights into fleshy fruit evolution.</title>
        <authorList>
            <consortium name="Tomato Genome Consortium"/>
        </authorList>
    </citation>
    <scope>NUCLEOTIDE SEQUENCE [LARGE SCALE GENOMIC DNA]</scope>
    <source>
        <strain evidence="5">cv. Heinz 1706</strain>
    </source>
</reference>
<feature type="domain" description="PI31 proteasome regulator N-terminal" evidence="4">
    <location>
        <begin position="15"/>
        <end position="173"/>
    </location>
</feature>
<protein>
    <recommendedName>
        <fullName evidence="4">PI31 proteasome regulator N-terminal domain-containing protein</fullName>
    </recommendedName>
</protein>
<accession>A0A3Q7HXZ5</accession>
<dbReference type="InterPro" id="IPR045128">
    <property type="entry name" value="PI31-like"/>
</dbReference>
<reference evidence="5" key="2">
    <citation type="submission" date="2019-01" db="UniProtKB">
        <authorList>
            <consortium name="EnsemblPlants"/>
        </authorList>
    </citation>
    <scope>IDENTIFICATION</scope>
    <source>
        <strain evidence="5">cv. Heinz 1706</strain>
    </source>
</reference>
<dbReference type="Proteomes" id="UP000004994">
    <property type="component" value="Chromosome 9"/>
</dbReference>
<dbReference type="Gramene" id="Solyc09g011450.3.1">
    <property type="protein sequence ID" value="Solyc09g011450.3.1"/>
    <property type="gene ID" value="Solyc09g011450.3"/>
</dbReference>
<organism evidence="5">
    <name type="scientific">Solanum lycopersicum</name>
    <name type="common">Tomato</name>
    <name type="synonym">Lycopersicon esculentum</name>
    <dbReference type="NCBI Taxonomy" id="4081"/>
    <lineage>
        <taxon>Eukaryota</taxon>
        <taxon>Viridiplantae</taxon>
        <taxon>Streptophyta</taxon>
        <taxon>Embryophyta</taxon>
        <taxon>Tracheophyta</taxon>
        <taxon>Spermatophyta</taxon>
        <taxon>Magnoliopsida</taxon>
        <taxon>eudicotyledons</taxon>
        <taxon>Gunneridae</taxon>
        <taxon>Pentapetalae</taxon>
        <taxon>asterids</taxon>
        <taxon>lamiids</taxon>
        <taxon>Solanales</taxon>
        <taxon>Solanaceae</taxon>
        <taxon>Solanoideae</taxon>
        <taxon>Solaneae</taxon>
        <taxon>Solanum</taxon>
        <taxon>Solanum subgen. Lycopersicon</taxon>
    </lineage>
</organism>
<dbReference type="OMA" id="PFGFPDI"/>
<dbReference type="GO" id="GO:0043161">
    <property type="term" value="P:proteasome-mediated ubiquitin-dependent protein catabolic process"/>
    <property type="evidence" value="ECO:0007669"/>
    <property type="project" value="InterPro"/>
</dbReference>
<dbReference type="InterPro" id="IPR021625">
    <property type="entry name" value="PI31_Prot_N"/>
</dbReference>
<evidence type="ECO:0000259" key="4">
    <source>
        <dbReference type="Pfam" id="PF11566"/>
    </source>
</evidence>
<evidence type="ECO:0000313" key="6">
    <source>
        <dbReference type="Proteomes" id="UP000004994"/>
    </source>
</evidence>
<proteinExistence type="inferred from homology"/>
<evidence type="ECO:0000313" key="5">
    <source>
        <dbReference type="EnsemblPlants" id="Solyc09g011450.3.1"/>
    </source>
</evidence>
<dbReference type="STRING" id="4081.A0A3Q7HXZ5"/>
<dbReference type="GO" id="GO:0004866">
    <property type="term" value="F:endopeptidase inhibitor activity"/>
    <property type="evidence" value="ECO:0007669"/>
    <property type="project" value="InterPro"/>
</dbReference>
<dbReference type="InParanoid" id="A0A3Q7HXZ5"/>
<feature type="region of interest" description="Disordered" evidence="3">
    <location>
        <begin position="284"/>
        <end position="327"/>
    </location>
</feature>
<evidence type="ECO:0000256" key="1">
    <source>
        <dbReference type="ARBA" id="ARBA00006405"/>
    </source>
</evidence>
<name>A0A3Q7HXZ5_SOLLC</name>